<dbReference type="Proteomes" id="UP000325161">
    <property type="component" value="Chromosome"/>
</dbReference>
<sequence>MSAVMTSHTVNPVRKLFSLCRKRYLRYQVWRTEVELNAIEQERRQLAWEAREAAMQHADLVAALRSEGEIVASVAAPLRQDYN</sequence>
<organism evidence="1 2">
    <name type="scientific">Pigmentiphaga aceris</name>
    <dbReference type="NCBI Taxonomy" id="1940612"/>
    <lineage>
        <taxon>Bacteria</taxon>
        <taxon>Pseudomonadati</taxon>
        <taxon>Pseudomonadota</taxon>
        <taxon>Betaproteobacteria</taxon>
        <taxon>Burkholderiales</taxon>
        <taxon>Alcaligenaceae</taxon>
        <taxon>Pigmentiphaga</taxon>
    </lineage>
</organism>
<protein>
    <submittedName>
        <fullName evidence="1">Uncharacterized protein</fullName>
    </submittedName>
</protein>
<accession>A0A5C0AUJ2</accession>
<gene>
    <name evidence="1" type="ORF">FXN63_05415</name>
</gene>
<dbReference type="EMBL" id="CP043046">
    <property type="protein sequence ID" value="QEI05344.1"/>
    <property type="molecule type" value="Genomic_DNA"/>
</dbReference>
<dbReference type="AlphaFoldDB" id="A0A5C0AUJ2"/>
<evidence type="ECO:0000313" key="1">
    <source>
        <dbReference type="EMBL" id="QEI05344.1"/>
    </source>
</evidence>
<proteinExistence type="predicted"/>
<dbReference type="KEGG" id="pacr:FXN63_05415"/>
<evidence type="ECO:0000313" key="2">
    <source>
        <dbReference type="Proteomes" id="UP000325161"/>
    </source>
</evidence>
<reference evidence="1 2" key="1">
    <citation type="submission" date="2019-08" db="EMBL/GenBank/DDBJ databases">
        <title>Amphibian skin-associated Pigmentiphaga: genome sequence and occurrence across geography and hosts.</title>
        <authorList>
            <person name="Bletz M.C."/>
            <person name="Bunk B."/>
            <person name="Sproeer C."/>
            <person name="Biwer P."/>
            <person name="Reiter S."/>
            <person name="Rabemananjara F.C.E."/>
            <person name="Schulz S."/>
            <person name="Overmann J."/>
            <person name="Vences M."/>
        </authorList>
    </citation>
    <scope>NUCLEOTIDE SEQUENCE [LARGE SCALE GENOMIC DNA]</scope>
    <source>
        <strain evidence="1 2">Mada1488</strain>
    </source>
</reference>
<name>A0A5C0AUJ2_9BURK</name>
<keyword evidence="2" id="KW-1185">Reference proteome</keyword>
<dbReference type="RefSeq" id="WP_148813498.1">
    <property type="nucleotide sequence ID" value="NZ_CP043046.1"/>
</dbReference>